<dbReference type="InterPro" id="IPR025799">
    <property type="entry name" value="Arg_MeTrfase"/>
</dbReference>
<dbReference type="PANTHER" id="PTHR11006">
    <property type="entry name" value="PROTEIN ARGININE N-METHYLTRANSFERASE"/>
    <property type="match status" value="1"/>
</dbReference>
<evidence type="ECO:0000313" key="5">
    <source>
        <dbReference type="EMBL" id="KRY12838.1"/>
    </source>
</evidence>
<evidence type="ECO:0000256" key="1">
    <source>
        <dbReference type="ARBA" id="ARBA00022603"/>
    </source>
</evidence>
<dbReference type="GO" id="GO:0016274">
    <property type="term" value="F:protein-arginine N-methyltransferase activity"/>
    <property type="evidence" value="ECO:0007669"/>
    <property type="project" value="InterPro"/>
</dbReference>
<protein>
    <submittedName>
        <fullName evidence="5">Protein arginine N-methyltransferase 6</fullName>
    </submittedName>
</protein>
<name>A0A0V0ZJM0_9BILA</name>
<dbReference type="Proteomes" id="UP000054783">
    <property type="component" value="Unassembled WGS sequence"/>
</dbReference>
<organism evidence="5 6">
    <name type="scientific">Trichinella patagoniensis</name>
    <dbReference type="NCBI Taxonomy" id="990121"/>
    <lineage>
        <taxon>Eukaryota</taxon>
        <taxon>Metazoa</taxon>
        <taxon>Ecdysozoa</taxon>
        <taxon>Nematoda</taxon>
        <taxon>Enoplea</taxon>
        <taxon>Dorylaimia</taxon>
        <taxon>Trichinellida</taxon>
        <taxon>Trichinellidae</taxon>
        <taxon>Trichinella</taxon>
    </lineage>
</organism>
<evidence type="ECO:0000313" key="6">
    <source>
        <dbReference type="Proteomes" id="UP000054783"/>
    </source>
</evidence>
<proteinExistence type="predicted"/>
<sequence length="278" mass="32065">MKIVGNVCNSRNHPFSKIKCFLYNLAMTSKATRKRRRTCTDDDESYFESYSDPQCHLHMILDTRRTKAYQEALQRNSSFISGKVVLDVGAGILSVFACQAGAKLVHAVEASDIVKHMRRIISDNNMVDKVQVHNVPVEKLQLQGSVDCIVSEWMGYGLMTEWMLPSVIAARNRWLHKDGLMFPERVHMFIIPVGQTQFIISRHCLHVQKNGILAESWYDVMKLYGVDMDRMVHQEYENMIGKLKFKRSKYTPLSELVIIVLCNYTLGNLRLLDLDEFK</sequence>
<comment type="caution">
    <text evidence="5">The sequence shown here is derived from an EMBL/GenBank/DDBJ whole genome shotgun (WGS) entry which is preliminary data.</text>
</comment>
<dbReference type="FunFam" id="3.40.50.150:FF:000016">
    <property type="entry name" value="Protein arginine N-methyltransferase 6"/>
    <property type="match status" value="1"/>
</dbReference>
<dbReference type="OrthoDB" id="7848332at2759"/>
<reference evidence="5 6" key="1">
    <citation type="submission" date="2015-01" db="EMBL/GenBank/DDBJ databases">
        <title>Evolution of Trichinella species and genotypes.</title>
        <authorList>
            <person name="Korhonen P.K."/>
            <person name="Edoardo P."/>
            <person name="Giuseppe L.R."/>
            <person name="Gasser R.B."/>
        </authorList>
    </citation>
    <scope>NUCLEOTIDE SEQUENCE [LARGE SCALE GENOMIC DNA]</scope>
    <source>
        <strain evidence="5">ISS2496</strain>
    </source>
</reference>
<dbReference type="SUPFAM" id="SSF53335">
    <property type="entry name" value="S-adenosyl-L-methionine-dependent methyltransferases"/>
    <property type="match status" value="1"/>
</dbReference>
<keyword evidence="6" id="KW-1185">Reference proteome</keyword>
<dbReference type="PROSITE" id="PS51678">
    <property type="entry name" value="SAM_MT_PRMT"/>
    <property type="match status" value="1"/>
</dbReference>
<dbReference type="STRING" id="990121.A0A0V0ZJM0"/>
<gene>
    <name evidence="5" type="primary">prmt6</name>
    <name evidence="5" type="ORF">T12_4958</name>
</gene>
<keyword evidence="2 4" id="KW-0808">Transferase</keyword>
<evidence type="ECO:0000256" key="2">
    <source>
        <dbReference type="ARBA" id="ARBA00022679"/>
    </source>
</evidence>
<dbReference type="PANTHER" id="PTHR11006:SF4">
    <property type="entry name" value="PROTEIN ARGININE N-METHYLTRANSFERASE 7"/>
    <property type="match status" value="1"/>
</dbReference>
<keyword evidence="1 4" id="KW-0489">Methyltransferase</keyword>
<dbReference type="AlphaFoldDB" id="A0A0V0ZJM0"/>
<evidence type="ECO:0000256" key="3">
    <source>
        <dbReference type="ARBA" id="ARBA00022691"/>
    </source>
</evidence>
<keyword evidence="3 4" id="KW-0949">S-adenosyl-L-methionine</keyword>
<dbReference type="Gene3D" id="3.40.50.150">
    <property type="entry name" value="Vaccinia Virus protein VP39"/>
    <property type="match status" value="1"/>
</dbReference>
<dbReference type="GO" id="GO:0032259">
    <property type="term" value="P:methylation"/>
    <property type="evidence" value="ECO:0007669"/>
    <property type="project" value="UniProtKB-KW"/>
</dbReference>
<dbReference type="InterPro" id="IPR029063">
    <property type="entry name" value="SAM-dependent_MTases_sf"/>
</dbReference>
<dbReference type="GO" id="GO:0042054">
    <property type="term" value="F:histone methyltransferase activity"/>
    <property type="evidence" value="ECO:0007669"/>
    <property type="project" value="TreeGrafter"/>
</dbReference>
<dbReference type="EMBL" id="JYDQ01000155">
    <property type="protein sequence ID" value="KRY12838.1"/>
    <property type="molecule type" value="Genomic_DNA"/>
</dbReference>
<accession>A0A0V0ZJM0</accession>
<dbReference type="CDD" id="cd02440">
    <property type="entry name" value="AdoMet_MTases"/>
    <property type="match status" value="1"/>
</dbReference>
<evidence type="ECO:0000256" key="4">
    <source>
        <dbReference type="PROSITE-ProRule" id="PRU01015"/>
    </source>
</evidence>